<evidence type="ECO:0000256" key="2">
    <source>
        <dbReference type="ARBA" id="ARBA00023125"/>
    </source>
</evidence>
<keyword evidence="5" id="KW-0539">Nucleus</keyword>
<dbReference type="PROSITE" id="PS50217">
    <property type="entry name" value="BZIP"/>
    <property type="match status" value="1"/>
</dbReference>
<dbReference type="Pfam" id="PF03131">
    <property type="entry name" value="bZIP_Maf"/>
    <property type="match status" value="1"/>
</dbReference>
<keyword evidence="1" id="KW-0805">Transcription regulation</keyword>
<feature type="non-terminal residue" evidence="9">
    <location>
        <position position="343"/>
    </location>
</feature>
<dbReference type="InterPro" id="IPR004827">
    <property type="entry name" value="bZIP"/>
</dbReference>
<feature type="domain" description="BZIP" evidence="8">
    <location>
        <begin position="232"/>
        <end position="295"/>
    </location>
</feature>
<dbReference type="InterPro" id="IPR004826">
    <property type="entry name" value="bZIP_Maf"/>
</dbReference>
<keyword evidence="4" id="KW-0804">Transcription</keyword>
<dbReference type="PANTHER" id="PTHR24411">
    <property type="entry name" value="NUCLEAR FACTOR ERYTHROID 2-RELATED FACTOR"/>
    <property type="match status" value="1"/>
</dbReference>
<evidence type="ECO:0000256" key="7">
    <source>
        <dbReference type="SAM" id="MobiDB-lite"/>
    </source>
</evidence>
<dbReference type="EMBL" id="LT560239">
    <property type="protein sequence ID" value="SAP35438.1"/>
    <property type="molecule type" value="mRNA"/>
</dbReference>
<evidence type="ECO:0000313" key="9">
    <source>
        <dbReference type="EMBL" id="SAP35438.1"/>
    </source>
</evidence>
<dbReference type="GO" id="GO:0005634">
    <property type="term" value="C:nucleus"/>
    <property type="evidence" value="ECO:0007669"/>
    <property type="project" value="TreeGrafter"/>
</dbReference>
<dbReference type="InterPro" id="IPR047167">
    <property type="entry name" value="NFE2-like"/>
</dbReference>
<dbReference type="Gene3D" id="1.10.880.10">
    <property type="entry name" value="Transcription factor, Skn-1-like, DNA-binding domain"/>
    <property type="match status" value="1"/>
</dbReference>
<name>A0A1C3H866_9BILA</name>
<dbReference type="GO" id="GO:0000978">
    <property type="term" value="F:RNA polymerase II cis-regulatory region sequence-specific DNA binding"/>
    <property type="evidence" value="ECO:0007669"/>
    <property type="project" value="InterPro"/>
</dbReference>
<gene>
    <name evidence="9" type="primary">cap-n-collar</name>
</gene>
<feature type="region of interest" description="Disordered" evidence="7">
    <location>
        <begin position="171"/>
        <end position="193"/>
    </location>
</feature>
<dbReference type="CDD" id="cd14698">
    <property type="entry name" value="bZIP_CNC"/>
    <property type="match status" value="1"/>
</dbReference>
<evidence type="ECO:0000256" key="6">
    <source>
        <dbReference type="SAM" id="Coils"/>
    </source>
</evidence>
<sequence>FTNSTQMNTSEEFLSRLLTTNPLNTINLDDVSLIEGMQSRTSVESSRPTSIVPSLTLQELSDSQSTSSEFSNAFSFDDLEGASAMNSDSRMHKLSSGCESGYSGSDRDNSCGSFSVDDNNLDDEDFVFENEFGQQINSKYEHYQEYYKHKPLLDYINHNHTYQLSAGYNEGNKKSVMRDKNTDRRQQSLSRDERRARALKVPISNYKIVNLPIDKFNELLSKFKLSEAQLSLIRDIRRRGKNKLAAQNCRKRKVDSISTLEDDLMRLREHRNSLKKEQQDLLQQTQNHREKFNELYLEIFQHLRDENGRPLSQNDYSLQETANGNFFLLPHRSSSKAAETNTK</sequence>
<organism evidence="9">
    <name type="scientific">Euperipatoides kanangrensis</name>
    <dbReference type="NCBI Taxonomy" id="488523"/>
    <lineage>
        <taxon>Eukaryota</taxon>
        <taxon>Metazoa</taxon>
        <taxon>Ecdysozoa</taxon>
        <taxon>Onychophora</taxon>
        <taxon>Udeonychophora</taxon>
        <taxon>Euonychophora</taxon>
        <taxon>Peripatopsidae</taxon>
        <taxon>Euperipatoides</taxon>
    </lineage>
</organism>
<proteinExistence type="evidence at transcript level"/>
<evidence type="ECO:0000259" key="8">
    <source>
        <dbReference type="PROSITE" id="PS50217"/>
    </source>
</evidence>
<evidence type="ECO:0000256" key="5">
    <source>
        <dbReference type="ARBA" id="ARBA00023242"/>
    </source>
</evidence>
<feature type="coiled-coil region" evidence="6">
    <location>
        <begin position="257"/>
        <end position="295"/>
    </location>
</feature>
<dbReference type="InterPro" id="IPR008917">
    <property type="entry name" value="TF_DNA-bd_sf"/>
</dbReference>
<protein>
    <submittedName>
        <fullName evidence="9">Cnc</fullName>
    </submittedName>
</protein>
<evidence type="ECO:0000256" key="4">
    <source>
        <dbReference type="ARBA" id="ARBA00023163"/>
    </source>
</evidence>
<evidence type="ECO:0000256" key="3">
    <source>
        <dbReference type="ARBA" id="ARBA00023159"/>
    </source>
</evidence>
<dbReference type="PANTHER" id="PTHR24411:SF55">
    <property type="entry name" value="SEGMENTATION PROTEIN CAP'N'COLLAR"/>
    <property type="match status" value="1"/>
</dbReference>
<feature type="region of interest" description="Disordered" evidence="7">
    <location>
        <begin position="87"/>
        <end position="115"/>
    </location>
</feature>
<keyword evidence="6" id="KW-0175">Coiled coil</keyword>
<accession>A0A1C3H866</accession>
<dbReference type="FunFam" id="1.10.880.10:FF:000004">
    <property type="entry name" value="Nuclear factor, erythroid 2"/>
    <property type="match status" value="1"/>
</dbReference>
<feature type="non-terminal residue" evidence="9">
    <location>
        <position position="1"/>
    </location>
</feature>
<dbReference type="SMR" id="A0A1C3H866"/>
<keyword evidence="2" id="KW-0238">DNA-binding</keyword>
<evidence type="ECO:0000256" key="1">
    <source>
        <dbReference type="ARBA" id="ARBA00023015"/>
    </source>
</evidence>
<dbReference type="PROSITE" id="PS00036">
    <property type="entry name" value="BZIP_BASIC"/>
    <property type="match status" value="1"/>
</dbReference>
<dbReference type="AlphaFoldDB" id="A0A1C3H866"/>
<keyword evidence="3" id="KW-0010">Activator</keyword>
<dbReference type="SMART" id="SM00338">
    <property type="entry name" value="BRLZ"/>
    <property type="match status" value="1"/>
</dbReference>
<dbReference type="GO" id="GO:0000981">
    <property type="term" value="F:DNA-binding transcription factor activity, RNA polymerase II-specific"/>
    <property type="evidence" value="ECO:0007669"/>
    <property type="project" value="TreeGrafter"/>
</dbReference>
<dbReference type="SUPFAM" id="SSF47454">
    <property type="entry name" value="A DNA-binding domain in eukaryotic transcription factors"/>
    <property type="match status" value="1"/>
</dbReference>
<reference evidence="9" key="1">
    <citation type="submission" date="2016-03" db="EMBL/GenBank/DDBJ databases">
        <title>Onychophoran segmentation.</title>
        <authorList>
            <person name="Janssen R."/>
        </authorList>
    </citation>
    <scope>NUCLEOTIDE SEQUENCE</scope>
    <source>
        <tissue evidence="9">Embryonic</tissue>
    </source>
</reference>